<organism evidence="1 2">
    <name type="scientific">Vreelandella aquamarina</name>
    <dbReference type="NCBI Taxonomy" id="77097"/>
    <lineage>
        <taxon>Bacteria</taxon>
        <taxon>Pseudomonadati</taxon>
        <taxon>Pseudomonadota</taxon>
        <taxon>Gammaproteobacteria</taxon>
        <taxon>Oceanospirillales</taxon>
        <taxon>Halomonadaceae</taxon>
        <taxon>Vreelandella</taxon>
    </lineage>
</organism>
<accession>A0A1N6CQG5</accession>
<dbReference type="AlphaFoldDB" id="A0A1N6CQG5"/>
<gene>
    <name evidence="1" type="ORF">SAMN05878438_0269</name>
</gene>
<evidence type="ECO:0000313" key="2">
    <source>
        <dbReference type="Proteomes" id="UP000185024"/>
    </source>
</evidence>
<dbReference type="RefSeq" id="WP_062362337.1">
    <property type="nucleotide sequence ID" value="NZ_FSQX01000001.1"/>
</dbReference>
<sequence>MPDIAGDIENRPKELWDFPNYGCLPDRPFEIDLESAIGEFLAQDIFDLDGTQPIESKILGLSKKYFDGHPVIEVNPSEEAIDFYRERGDTFQMINVIVCCHSFEERGGKLYGLPYHISLRPAQKRGKPSSVGVDWIKNMDLSRVLEGNPHYMGYNPFSDA</sequence>
<evidence type="ECO:0000313" key="1">
    <source>
        <dbReference type="EMBL" id="SIN60793.1"/>
    </source>
</evidence>
<dbReference type="Proteomes" id="UP000185024">
    <property type="component" value="Unassembled WGS sequence"/>
</dbReference>
<protein>
    <submittedName>
        <fullName evidence="1">Uncharacterized protein</fullName>
    </submittedName>
</protein>
<dbReference type="EMBL" id="FSQX01000001">
    <property type="protein sequence ID" value="SIN60793.1"/>
    <property type="molecule type" value="Genomic_DNA"/>
</dbReference>
<name>A0A1N6CQG5_9GAMM</name>
<reference evidence="1 2" key="1">
    <citation type="submission" date="2016-11" db="EMBL/GenBank/DDBJ databases">
        <authorList>
            <person name="Jaros S."/>
            <person name="Januszkiewicz K."/>
            <person name="Wedrychowicz H."/>
        </authorList>
    </citation>
    <scope>NUCLEOTIDE SEQUENCE [LARGE SCALE GENOMIC DNA]</scope>
    <source>
        <strain evidence="1 2">ACAM 239</strain>
    </source>
</reference>
<proteinExistence type="predicted"/>